<dbReference type="SUPFAM" id="SSF51338">
    <property type="entry name" value="Composite domain of metallo-dependent hydrolases"/>
    <property type="match status" value="1"/>
</dbReference>
<dbReference type="GO" id="GO:0006145">
    <property type="term" value="P:purine nucleobase catabolic process"/>
    <property type="evidence" value="ECO:0007669"/>
    <property type="project" value="TreeGrafter"/>
</dbReference>
<dbReference type="Gene3D" id="3.20.20.140">
    <property type="entry name" value="Metal-dependent hydrolases"/>
    <property type="match status" value="1"/>
</dbReference>
<dbReference type="PANTHER" id="PTHR43668">
    <property type="entry name" value="ALLANTOINASE"/>
    <property type="match status" value="1"/>
</dbReference>
<dbReference type="InterPro" id="IPR011059">
    <property type="entry name" value="Metal-dep_hydrolase_composite"/>
</dbReference>
<evidence type="ECO:0000313" key="6">
    <source>
        <dbReference type="Proteomes" id="UP000196027"/>
    </source>
</evidence>
<dbReference type="GO" id="GO:0004151">
    <property type="term" value="F:dihydroorotase activity"/>
    <property type="evidence" value="ECO:0007669"/>
    <property type="project" value="InterPro"/>
</dbReference>
<dbReference type="InterPro" id="IPR024403">
    <property type="entry name" value="DHOase_cat"/>
</dbReference>
<protein>
    <submittedName>
        <fullName evidence="5">Dihydroorotase</fullName>
    </submittedName>
</protein>
<name>A0A1Y0I2E5_9GAMM</name>
<feature type="domain" description="Amidohydrolase 3" evidence="3">
    <location>
        <begin position="344"/>
        <end position="422"/>
    </location>
</feature>
<dbReference type="AlphaFoldDB" id="A0A1Y0I2E5"/>
<dbReference type="Gene3D" id="2.30.40.10">
    <property type="entry name" value="Urease, subunit C, domain 1"/>
    <property type="match status" value="1"/>
</dbReference>
<keyword evidence="2" id="KW-0665">Pyrimidine biosynthesis</keyword>
<dbReference type="GO" id="GO:0005737">
    <property type="term" value="C:cytoplasm"/>
    <property type="evidence" value="ECO:0007669"/>
    <property type="project" value="TreeGrafter"/>
</dbReference>
<proteinExistence type="predicted"/>
<evidence type="ECO:0000259" key="3">
    <source>
        <dbReference type="Pfam" id="PF07969"/>
    </source>
</evidence>
<accession>A0A1Y0I2E5</accession>
<dbReference type="GO" id="GO:0046872">
    <property type="term" value="F:metal ion binding"/>
    <property type="evidence" value="ECO:0007669"/>
    <property type="project" value="InterPro"/>
</dbReference>
<evidence type="ECO:0000256" key="1">
    <source>
        <dbReference type="ARBA" id="ARBA00022833"/>
    </source>
</evidence>
<dbReference type="GO" id="GO:0006221">
    <property type="term" value="P:pyrimidine nucleotide biosynthetic process"/>
    <property type="evidence" value="ECO:0007669"/>
    <property type="project" value="UniProtKB-KW"/>
</dbReference>
<dbReference type="Proteomes" id="UP000196027">
    <property type="component" value="Chromosome"/>
</dbReference>
<dbReference type="Pfam" id="PF07969">
    <property type="entry name" value="Amidohydro_3"/>
    <property type="match status" value="1"/>
</dbReference>
<dbReference type="RefSeq" id="WP_087459633.1">
    <property type="nucleotide sequence ID" value="NZ_CP021425.1"/>
</dbReference>
<sequence length="426" mass="45796">MTKYRIENGVLRCPVAGQRQTNLYVDAGKIVAVGDSCDGFAEAVLVDARGKWIMPGIVDLSVSLREPGLKQKGSIESETYAAVKGGVTTVCCSPLSNPVNDSEAISHLIGEQARKAGYARVLPVGAMTSRGEGKQLSAYYALRSAGCIAVSHSRDCAIEPQVLRRCFQYARTHDLTVFMEPQETTLAQDGCVNEGVLSARLGLVGIPHLAETLMVSQSLLLAKETRVRLHLSQLSCAESVAMIRQAKANGVAVTADVTMHHLLLTENDVEPFDGRYHVLPPLRCESDREALIQAVSDGTLDAIVSQHAPHEQAAKQAPFGETEPGVSSIELLLPLLFRLVETTGLDLDTVLPLLTTKPAAIAGLTEYGLQAGAVADFVIVDPDKRWKVNASEMRSRGKNTLFSGVELPCSVEKTFVAGQNVYDCTL</sequence>
<dbReference type="OrthoDB" id="5687299at2"/>
<dbReference type="InterPro" id="IPR013108">
    <property type="entry name" value="Amidohydro_3"/>
</dbReference>
<evidence type="ECO:0000256" key="2">
    <source>
        <dbReference type="ARBA" id="ARBA00022975"/>
    </source>
</evidence>
<feature type="domain" description="Dihydroorotase catalytic" evidence="4">
    <location>
        <begin position="50"/>
        <end position="239"/>
    </location>
</feature>
<evidence type="ECO:0000259" key="4">
    <source>
        <dbReference type="Pfam" id="PF12890"/>
    </source>
</evidence>
<dbReference type="InterPro" id="IPR050138">
    <property type="entry name" value="DHOase/Allantoinase_Hydrolase"/>
</dbReference>
<dbReference type="Pfam" id="PF12890">
    <property type="entry name" value="DHOase"/>
    <property type="match status" value="1"/>
</dbReference>
<dbReference type="PANTHER" id="PTHR43668:SF2">
    <property type="entry name" value="ALLANTOINASE"/>
    <property type="match status" value="1"/>
</dbReference>
<keyword evidence="1" id="KW-0862">Zinc</keyword>
<reference evidence="5 6" key="1">
    <citation type="submission" date="2017-05" db="EMBL/GenBank/DDBJ databases">
        <title>Genomic insights into alkan degradation activity of Oleiphilus messinensis.</title>
        <authorList>
            <person name="Kozyavkin S.A."/>
            <person name="Slesarev A.I."/>
            <person name="Golyshin P.N."/>
            <person name="Korzhenkov A."/>
            <person name="Golyshina O.N."/>
            <person name="Toshchakov S.V."/>
        </authorList>
    </citation>
    <scope>NUCLEOTIDE SEQUENCE [LARGE SCALE GENOMIC DNA]</scope>
    <source>
        <strain evidence="5 6">ME102</strain>
    </source>
</reference>
<dbReference type="GO" id="GO:0004038">
    <property type="term" value="F:allantoinase activity"/>
    <property type="evidence" value="ECO:0007669"/>
    <property type="project" value="TreeGrafter"/>
</dbReference>
<evidence type="ECO:0000313" key="5">
    <source>
        <dbReference type="EMBL" id="ARU54430.1"/>
    </source>
</evidence>
<organism evidence="5 6">
    <name type="scientific">Oleiphilus messinensis</name>
    <dbReference type="NCBI Taxonomy" id="141451"/>
    <lineage>
        <taxon>Bacteria</taxon>
        <taxon>Pseudomonadati</taxon>
        <taxon>Pseudomonadota</taxon>
        <taxon>Gammaproteobacteria</taxon>
        <taxon>Oceanospirillales</taxon>
        <taxon>Oleiphilaceae</taxon>
        <taxon>Oleiphilus</taxon>
    </lineage>
</organism>
<gene>
    <name evidence="5" type="ORF">OLMES_0324</name>
</gene>
<dbReference type="InterPro" id="IPR032466">
    <property type="entry name" value="Metal_Hydrolase"/>
</dbReference>
<dbReference type="InterPro" id="IPR004722">
    <property type="entry name" value="DHOase"/>
</dbReference>
<dbReference type="SUPFAM" id="SSF51556">
    <property type="entry name" value="Metallo-dependent hydrolases"/>
    <property type="match status" value="1"/>
</dbReference>
<dbReference type="KEGG" id="ome:OLMES_0324"/>
<dbReference type="NCBIfam" id="TIGR00857">
    <property type="entry name" value="pyrC_multi"/>
    <property type="match status" value="1"/>
</dbReference>
<dbReference type="CDD" id="cd01317">
    <property type="entry name" value="DHOase_IIa"/>
    <property type="match status" value="1"/>
</dbReference>
<keyword evidence="6" id="KW-1185">Reference proteome</keyword>
<dbReference type="EMBL" id="CP021425">
    <property type="protein sequence ID" value="ARU54430.1"/>
    <property type="molecule type" value="Genomic_DNA"/>
</dbReference>